<evidence type="ECO:0000256" key="2">
    <source>
        <dbReference type="ARBA" id="ARBA00022692"/>
    </source>
</evidence>
<feature type="transmembrane region" description="Helical" evidence="6">
    <location>
        <begin position="122"/>
        <end position="149"/>
    </location>
</feature>
<evidence type="ECO:0000256" key="1">
    <source>
        <dbReference type="ARBA" id="ARBA00004141"/>
    </source>
</evidence>
<evidence type="ECO:0000256" key="4">
    <source>
        <dbReference type="ARBA" id="ARBA00023136"/>
    </source>
</evidence>
<evidence type="ECO:0000256" key="5">
    <source>
        <dbReference type="ARBA" id="ARBA00023251"/>
    </source>
</evidence>
<keyword evidence="3 6" id="KW-1133">Transmembrane helix</keyword>
<comment type="similarity">
    <text evidence="6">Belongs to the ABC-2 integral membrane protein family.</text>
</comment>
<sequence length="269" mass="28452">MSTSPTTARAGRARGALFGRGFGSLLIAETRLFLRDGGNLFFALIFPSVLIIGVGYLIPGLRESIVEAGPLQGLSAVNFMIPPVLATAVATPALTVLPVTFAQYRERGILKRLSTTPMRPQAMLTAHVIIGVLAFLVAAALALVLGAIAFDLAMPDGPLQVLGSLVLCAGAMFSIGLIIAALAPRANIAQAIGMLLFFPMLFFAGLWTPGPEMPELIAQIASWTPLGAGSQALQSFWFDASDVPVRQLLVMTGYIAVSVPIAARFFRWK</sequence>
<evidence type="ECO:0000256" key="6">
    <source>
        <dbReference type="RuleBase" id="RU361157"/>
    </source>
</evidence>
<keyword evidence="6" id="KW-0813">Transport</keyword>
<comment type="caution">
    <text evidence="8">The sequence shown here is derived from an EMBL/GenBank/DDBJ whole genome shotgun (WGS) entry which is preliminary data.</text>
</comment>
<dbReference type="Proteomes" id="UP000280668">
    <property type="component" value="Unassembled WGS sequence"/>
</dbReference>
<name>A0A3N2BFH5_9MICO</name>
<feature type="transmembrane region" description="Helical" evidence="6">
    <location>
        <begin position="161"/>
        <end position="181"/>
    </location>
</feature>
<dbReference type="OrthoDB" id="3217868at2"/>
<dbReference type="PRINTS" id="PR00164">
    <property type="entry name" value="ABC2TRNSPORT"/>
</dbReference>
<dbReference type="InterPro" id="IPR052902">
    <property type="entry name" value="ABC-2_transporter"/>
</dbReference>
<evidence type="ECO:0000256" key="3">
    <source>
        <dbReference type="ARBA" id="ARBA00022989"/>
    </source>
</evidence>
<dbReference type="GO" id="GO:0140359">
    <property type="term" value="F:ABC-type transporter activity"/>
    <property type="evidence" value="ECO:0007669"/>
    <property type="project" value="InterPro"/>
</dbReference>
<dbReference type="EMBL" id="RKHK01000001">
    <property type="protein sequence ID" value="ROR73985.1"/>
    <property type="molecule type" value="Genomic_DNA"/>
</dbReference>
<dbReference type="Pfam" id="PF01061">
    <property type="entry name" value="ABC2_membrane"/>
    <property type="match status" value="1"/>
</dbReference>
<dbReference type="PIRSF" id="PIRSF006648">
    <property type="entry name" value="DrrB"/>
    <property type="match status" value="1"/>
</dbReference>
<reference evidence="8 9" key="1">
    <citation type="submission" date="2018-11" db="EMBL/GenBank/DDBJ databases">
        <title>Sequencing the genomes of 1000 actinobacteria strains.</title>
        <authorList>
            <person name="Klenk H.-P."/>
        </authorList>
    </citation>
    <scope>NUCLEOTIDE SEQUENCE [LARGE SCALE GENOMIC DNA]</scope>
    <source>
        <strain evidence="8 9">DSM 11294</strain>
    </source>
</reference>
<dbReference type="InterPro" id="IPR000412">
    <property type="entry name" value="ABC_2_transport"/>
</dbReference>
<dbReference type="PANTHER" id="PTHR43027">
    <property type="entry name" value="DOXORUBICIN RESISTANCE ABC TRANSPORTER PERMEASE PROTEIN DRRC-RELATED"/>
    <property type="match status" value="1"/>
</dbReference>
<feature type="transmembrane region" description="Helical" evidence="6">
    <location>
        <begin position="79"/>
        <end position="101"/>
    </location>
</feature>
<proteinExistence type="inferred from homology"/>
<evidence type="ECO:0000313" key="8">
    <source>
        <dbReference type="EMBL" id="ROR73985.1"/>
    </source>
</evidence>
<keyword evidence="4 6" id="KW-0472">Membrane</keyword>
<feature type="transmembrane region" description="Helical" evidence="6">
    <location>
        <begin position="40"/>
        <end position="59"/>
    </location>
</feature>
<dbReference type="GO" id="GO:0043190">
    <property type="term" value="C:ATP-binding cassette (ABC) transporter complex"/>
    <property type="evidence" value="ECO:0007669"/>
    <property type="project" value="InterPro"/>
</dbReference>
<dbReference type="AlphaFoldDB" id="A0A3N2BFH5"/>
<keyword evidence="2 6" id="KW-0812">Transmembrane</keyword>
<feature type="transmembrane region" description="Helical" evidence="6">
    <location>
        <begin position="188"/>
        <end position="207"/>
    </location>
</feature>
<evidence type="ECO:0000259" key="7">
    <source>
        <dbReference type="PROSITE" id="PS51012"/>
    </source>
</evidence>
<dbReference type="PROSITE" id="PS51012">
    <property type="entry name" value="ABC_TM2"/>
    <property type="match status" value="1"/>
</dbReference>
<protein>
    <recommendedName>
        <fullName evidence="6">Transport permease protein</fullName>
    </recommendedName>
</protein>
<dbReference type="InterPro" id="IPR047817">
    <property type="entry name" value="ABC2_TM_bact-type"/>
</dbReference>
<accession>A0A3N2BFH5</accession>
<feature type="domain" description="ABC transmembrane type-2" evidence="7">
    <location>
        <begin position="38"/>
        <end position="269"/>
    </location>
</feature>
<dbReference type="PANTHER" id="PTHR43027:SF2">
    <property type="entry name" value="TRANSPORT PERMEASE PROTEIN"/>
    <property type="match status" value="1"/>
</dbReference>
<feature type="transmembrane region" description="Helical" evidence="6">
    <location>
        <begin position="248"/>
        <end position="266"/>
    </location>
</feature>
<organism evidence="8 9">
    <name type="scientific">Bogoriella caseilytica</name>
    <dbReference type="NCBI Taxonomy" id="56055"/>
    <lineage>
        <taxon>Bacteria</taxon>
        <taxon>Bacillati</taxon>
        <taxon>Actinomycetota</taxon>
        <taxon>Actinomycetes</taxon>
        <taxon>Micrococcales</taxon>
        <taxon>Bogoriellaceae</taxon>
        <taxon>Bogoriella</taxon>
    </lineage>
</organism>
<gene>
    <name evidence="8" type="ORF">EDD31_2380</name>
</gene>
<dbReference type="RefSeq" id="WP_123304334.1">
    <property type="nucleotide sequence ID" value="NZ_RKHK01000001.1"/>
</dbReference>
<evidence type="ECO:0000313" key="9">
    <source>
        <dbReference type="Proteomes" id="UP000280668"/>
    </source>
</evidence>
<keyword evidence="9" id="KW-1185">Reference proteome</keyword>
<keyword evidence="6" id="KW-1003">Cell membrane</keyword>
<dbReference type="InterPro" id="IPR013525">
    <property type="entry name" value="ABC2_TM"/>
</dbReference>
<keyword evidence="5" id="KW-0046">Antibiotic resistance</keyword>
<dbReference type="GO" id="GO:0046677">
    <property type="term" value="P:response to antibiotic"/>
    <property type="evidence" value="ECO:0007669"/>
    <property type="project" value="UniProtKB-KW"/>
</dbReference>
<comment type="subcellular location">
    <subcellularLocation>
        <location evidence="6">Cell membrane</location>
        <topology evidence="6">Multi-pass membrane protein</topology>
    </subcellularLocation>
    <subcellularLocation>
        <location evidence="1">Membrane</location>
        <topology evidence="1">Multi-pass membrane protein</topology>
    </subcellularLocation>
</comment>